<evidence type="ECO:0000256" key="8">
    <source>
        <dbReference type="RuleBase" id="RU003693"/>
    </source>
</evidence>
<dbReference type="Proteomes" id="UP000014760">
    <property type="component" value="Unassembled WGS sequence"/>
</dbReference>
<gene>
    <name evidence="10" type="ORF">CAPTEDRAFT_203947</name>
</gene>
<reference evidence="11" key="3">
    <citation type="submission" date="2015-06" db="UniProtKB">
        <authorList>
            <consortium name="EnsemblMetazoa"/>
        </authorList>
    </citation>
    <scope>IDENTIFICATION</scope>
</reference>
<keyword evidence="12" id="KW-1185">Reference proteome</keyword>
<reference evidence="12" key="1">
    <citation type="submission" date="2012-12" db="EMBL/GenBank/DDBJ databases">
        <authorList>
            <person name="Hellsten U."/>
            <person name="Grimwood J."/>
            <person name="Chapman J.A."/>
            <person name="Shapiro H."/>
            <person name="Aerts A."/>
            <person name="Otillar R.P."/>
            <person name="Terry A.Y."/>
            <person name="Boore J.L."/>
            <person name="Simakov O."/>
            <person name="Marletaz F."/>
            <person name="Cho S.-J."/>
            <person name="Edsinger-Gonzales E."/>
            <person name="Havlak P."/>
            <person name="Kuo D.-H."/>
            <person name="Larsson T."/>
            <person name="Lv J."/>
            <person name="Arendt D."/>
            <person name="Savage R."/>
            <person name="Osoegawa K."/>
            <person name="de Jong P."/>
            <person name="Lindberg D.R."/>
            <person name="Seaver E.C."/>
            <person name="Weisblat D.A."/>
            <person name="Putnam N.H."/>
            <person name="Grigoriev I.V."/>
            <person name="Rokhsar D.S."/>
        </authorList>
    </citation>
    <scope>NUCLEOTIDE SEQUENCE</scope>
    <source>
        <strain evidence="12">I ESC-2004</strain>
    </source>
</reference>
<protein>
    <recommendedName>
        <fullName evidence="3">serine C-palmitoyltransferase</fullName>
        <ecNumber evidence="3">2.3.1.50</ecNumber>
    </recommendedName>
</protein>
<dbReference type="InterPro" id="IPR001917">
    <property type="entry name" value="Aminotrans_II_pyridoxalP_BS"/>
</dbReference>
<evidence type="ECO:0000256" key="7">
    <source>
        <dbReference type="ARBA" id="ARBA00048528"/>
    </source>
</evidence>
<organism evidence="10">
    <name type="scientific">Capitella teleta</name>
    <name type="common">Polychaete worm</name>
    <dbReference type="NCBI Taxonomy" id="283909"/>
    <lineage>
        <taxon>Eukaryota</taxon>
        <taxon>Metazoa</taxon>
        <taxon>Spiralia</taxon>
        <taxon>Lophotrochozoa</taxon>
        <taxon>Annelida</taxon>
        <taxon>Polychaeta</taxon>
        <taxon>Sedentaria</taxon>
        <taxon>Scolecida</taxon>
        <taxon>Capitellidae</taxon>
        <taxon>Capitella</taxon>
    </lineage>
</organism>
<dbReference type="PROSITE" id="PS00599">
    <property type="entry name" value="AA_TRANSFER_CLASS_2"/>
    <property type="match status" value="1"/>
</dbReference>
<sequence>MIYAHILVIMHVKVTVKRPYSILFLFGYLRDTMKRWGLEKTPINTEPFRKGYAPLYQDFRSFYTRHVYTRFRDVFNRPICSAPSTTISLKHRVSDDNNITFRYTGKVIKALNMGSFNYLGFADNKGPCADASEEATRKFGCAVASTRHEIGNMRIHHELESTVAEFLGTEAACVFGMGFASNVLNMPCLVGKGSLIISDEQNHTSLILGSILTGSTVQVFKHNDMIDLERKVRDAVINGQPKTGRQWKKILIVVEGVYSVEGSICKLHDIIRIKKKYKAYIYLDEAHSVGALGTNGRGALDYWGCDPNDVDILMGTFTKSFGSAGGYIAGSKTVIDRLKSRSHSMCYGTSMPAPVAQQIITSMNIIMGKDGTDLGMRRAGQLAWNVRYIRRRLMEMGFIIYGNMDSPVVPLIIFSIAKLAAFSRQCLKRGLVTVVVGYPATPLIECRARFCMSANHTKESIDKALSIIDEVGDLLQLKYSRMKIKPEVTDLDEDFRKRSDP</sequence>
<dbReference type="InterPro" id="IPR050087">
    <property type="entry name" value="AON_synthase_class-II"/>
</dbReference>
<evidence type="ECO:0000313" key="11">
    <source>
        <dbReference type="EnsemblMetazoa" id="CapteP203947"/>
    </source>
</evidence>
<evidence type="ECO:0000313" key="12">
    <source>
        <dbReference type="Proteomes" id="UP000014760"/>
    </source>
</evidence>
<dbReference type="Gene3D" id="3.40.640.10">
    <property type="entry name" value="Type I PLP-dependent aspartate aminotransferase-like (Major domain)"/>
    <property type="match status" value="1"/>
</dbReference>
<dbReference type="GO" id="GO:0004758">
    <property type="term" value="F:serine C-palmitoyltransferase activity"/>
    <property type="evidence" value="ECO:0007669"/>
    <property type="project" value="UniProtKB-EC"/>
</dbReference>
<dbReference type="EMBL" id="KB310182">
    <property type="protein sequence ID" value="ELT92284.1"/>
    <property type="molecule type" value="Genomic_DNA"/>
</dbReference>
<evidence type="ECO:0000256" key="1">
    <source>
        <dbReference type="ARBA" id="ARBA00001933"/>
    </source>
</evidence>
<dbReference type="AlphaFoldDB" id="R7TEX8"/>
<dbReference type="EC" id="2.3.1.50" evidence="3"/>
<keyword evidence="6" id="KW-0012">Acyltransferase</keyword>
<dbReference type="SUPFAM" id="SSF53383">
    <property type="entry name" value="PLP-dependent transferases"/>
    <property type="match status" value="1"/>
</dbReference>
<accession>R7TEX8</accession>
<dbReference type="HOGENOM" id="CLU_015846_7_0_1"/>
<dbReference type="Gene3D" id="3.90.1150.10">
    <property type="entry name" value="Aspartate Aminotransferase, domain 1"/>
    <property type="match status" value="1"/>
</dbReference>
<dbReference type="InterPro" id="IPR004839">
    <property type="entry name" value="Aminotransferase_I/II_large"/>
</dbReference>
<evidence type="ECO:0000256" key="3">
    <source>
        <dbReference type="ARBA" id="ARBA00013220"/>
    </source>
</evidence>
<dbReference type="EMBL" id="AMQN01013386">
    <property type="status" value="NOT_ANNOTATED_CDS"/>
    <property type="molecule type" value="Genomic_DNA"/>
</dbReference>
<keyword evidence="4" id="KW-0808">Transferase</keyword>
<dbReference type="OMA" id="RMMSGHT"/>
<dbReference type="InterPro" id="IPR015422">
    <property type="entry name" value="PyrdxlP-dep_Trfase_small"/>
</dbReference>
<dbReference type="PANTHER" id="PTHR13693">
    <property type="entry name" value="CLASS II AMINOTRANSFERASE/8-AMINO-7-OXONONANOATE SYNTHASE"/>
    <property type="match status" value="1"/>
</dbReference>
<evidence type="ECO:0000256" key="5">
    <source>
        <dbReference type="ARBA" id="ARBA00022898"/>
    </source>
</evidence>
<comment type="similarity">
    <text evidence="2 8">Belongs to the class-II pyridoxal-phosphate-dependent aminotransferase family.</text>
</comment>
<dbReference type="OrthoDB" id="65434at2759"/>
<dbReference type="GO" id="GO:0016020">
    <property type="term" value="C:membrane"/>
    <property type="evidence" value="ECO:0007669"/>
    <property type="project" value="GOC"/>
</dbReference>
<dbReference type="FunCoup" id="R7TEX8">
    <property type="interactions" value="795"/>
</dbReference>
<dbReference type="InterPro" id="IPR015424">
    <property type="entry name" value="PyrdxlP-dep_Trfase"/>
</dbReference>
<evidence type="ECO:0000256" key="6">
    <source>
        <dbReference type="ARBA" id="ARBA00023315"/>
    </source>
</evidence>
<dbReference type="GO" id="GO:0046513">
    <property type="term" value="P:ceramide biosynthetic process"/>
    <property type="evidence" value="ECO:0007669"/>
    <property type="project" value="TreeGrafter"/>
</dbReference>
<evidence type="ECO:0000313" key="10">
    <source>
        <dbReference type="EMBL" id="ELT92284.1"/>
    </source>
</evidence>
<dbReference type="CDD" id="cd06454">
    <property type="entry name" value="KBL_like"/>
    <property type="match status" value="1"/>
</dbReference>
<reference evidence="10 12" key="2">
    <citation type="journal article" date="2013" name="Nature">
        <title>Insights into bilaterian evolution from three spiralian genomes.</title>
        <authorList>
            <person name="Simakov O."/>
            <person name="Marletaz F."/>
            <person name="Cho S.J."/>
            <person name="Edsinger-Gonzales E."/>
            <person name="Havlak P."/>
            <person name="Hellsten U."/>
            <person name="Kuo D.H."/>
            <person name="Larsson T."/>
            <person name="Lv J."/>
            <person name="Arendt D."/>
            <person name="Savage R."/>
            <person name="Osoegawa K."/>
            <person name="de Jong P."/>
            <person name="Grimwood J."/>
            <person name="Chapman J.A."/>
            <person name="Shapiro H."/>
            <person name="Aerts A."/>
            <person name="Otillar R.P."/>
            <person name="Terry A.Y."/>
            <person name="Boore J.L."/>
            <person name="Grigoriev I.V."/>
            <person name="Lindberg D.R."/>
            <person name="Seaver E.C."/>
            <person name="Weisblat D.A."/>
            <person name="Putnam N.H."/>
            <person name="Rokhsar D.S."/>
        </authorList>
    </citation>
    <scope>NUCLEOTIDE SEQUENCE</scope>
    <source>
        <strain evidence="10 12">I ESC-2004</strain>
    </source>
</reference>
<feature type="domain" description="Aminotransferase class I/classII large" evidence="9">
    <location>
        <begin position="110"/>
        <end position="468"/>
    </location>
</feature>
<name>R7TEX8_CAPTE</name>
<dbReference type="GO" id="GO:0030170">
    <property type="term" value="F:pyridoxal phosphate binding"/>
    <property type="evidence" value="ECO:0007669"/>
    <property type="project" value="InterPro"/>
</dbReference>
<dbReference type="InterPro" id="IPR015421">
    <property type="entry name" value="PyrdxlP-dep_Trfase_major"/>
</dbReference>
<keyword evidence="5 8" id="KW-0663">Pyridoxal phosphate</keyword>
<dbReference type="EMBL" id="AMQN01013387">
    <property type="status" value="NOT_ANNOTATED_CDS"/>
    <property type="molecule type" value="Genomic_DNA"/>
</dbReference>
<comment type="cofactor">
    <cofactor evidence="1 8">
        <name>pyridoxal 5'-phosphate</name>
        <dbReference type="ChEBI" id="CHEBI:597326"/>
    </cofactor>
</comment>
<proteinExistence type="inferred from homology"/>
<dbReference type="Pfam" id="PF00155">
    <property type="entry name" value="Aminotran_1_2"/>
    <property type="match status" value="1"/>
</dbReference>
<dbReference type="EnsemblMetazoa" id="CapteT203947">
    <property type="protein sequence ID" value="CapteP203947"/>
    <property type="gene ID" value="CapteG203947"/>
</dbReference>
<evidence type="ECO:0000256" key="2">
    <source>
        <dbReference type="ARBA" id="ARBA00008392"/>
    </source>
</evidence>
<comment type="catalytic activity">
    <reaction evidence="7">
        <text>L-serine + hexadecanoyl-CoA + H(+) = 3-oxosphinganine + CO2 + CoA</text>
        <dbReference type="Rhea" id="RHEA:14761"/>
        <dbReference type="ChEBI" id="CHEBI:15378"/>
        <dbReference type="ChEBI" id="CHEBI:16526"/>
        <dbReference type="ChEBI" id="CHEBI:33384"/>
        <dbReference type="ChEBI" id="CHEBI:57287"/>
        <dbReference type="ChEBI" id="CHEBI:57379"/>
        <dbReference type="ChEBI" id="CHEBI:58299"/>
        <dbReference type="EC" id="2.3.1.50"/>
    </reaction>
</comment>
<dbReference type="STRING" id="283909.R7TEX8"/>
<evidence type="ECO:0000259" key="9">
    <source>
        <dbReference type="Pfam" id="PF00155"/>
    </source>
</evidence>
<dbReference type="PANTHER" id="PTHR13693:SF3">
    <property type="entry name" value="LD36009P"/>
    <property type="match status" value="1"/>
</dbReference>
<dbReference type="GO" id="GO:0046512">
    <property type="term" value="P:sphingosine biosynthetic process"/>
    <property type="evidence" value="ECO:0007669"/>
    <property type="project" value="TreeGrafter"/>
</dbReference>
<dbReference type="GO" id="GO:0017059">
    <property type="term" value="C:serine palmitoyltransferase complex"/>
    <property type="evidence" value="ECO:0007669"/>
    <property type="project" value="TreeGrafter"/>
</dbReference>
<evidence type="ECO:0000256" key="4">
    <source>
        <dbReference type="ARBA" id="ARBA00022679"/>
    </source>
</evidence>